<dbReference type="SUPFAM" id="SSF47336">
    <property type="entry name" value="ACP-like"/>
    <property type="match status" value="1"/>
</dbReference>
<evidence type="ECO:0000259" key="1">
    <source>
        <dbReference type="PROSITE" id="PS50075"/>
    </source>
</evidence>
<accession>A0ABM7RBF9</accession>
<sequence length="76" mass="8547">MEDELIQILRDDLLDHDGEITPETDLFEIGLDSMGIMQLLLSIEDRFGTAIDPVDLSRDNFQTATRIAALVRSKQA</sequence>
<protein>
    <submittedName>
        <fullName evidence="2">Acylcarrier protein</fullName>
    </submittedName>
</protein>
<name>A0ABM7RBF9_9BACT</name>
<dbReference type="InterPro" id="IPR009081">
    <property type="entry name" value="PP-bd_ACP"/>
</dbReference>
<evidence type="ECO:0000313" key="2">
    <source>
        <dbReference type="EMBL" id="BCX48911.1"/>
    </source>
</evidence>
<dbReference type="PROSITE" id="PS50075">
    <property type="entry name" value="CARRIER"/>
    <property type="match status" value="1"/>
</dbReference>
<keyword evidence="3" id="KW-1185">Reference proteome</keyword>
<dbReference type="Proteomes" id="UP001374893">
    <property type="component" value="Chromosome"/>
</dbReference>
<reference evidence="2 3" key="1">
    <citation type="submission" date="2021-06" db="EMBL/GenBank/DDBJ databases">
        <title>Complete genome of Haloferula helveola possessing various polysaccharide degrading enzymes.</title>
        <authorList>
            <person name="Takami H."/>
            <person name="Huang C."/>
            <person name="Hamasaki K."/>
        </authorList>
    </citation>
    <scope>NUCLEOTIDE SEQUENCE [LARGE SCALE GENOMIC DNA]</scope>
    <source>
        <strain evidence="2 3">CN-1</strain>
    </source>
</reference>
<dbReference type="InterPro" id="IPR036736">
    <property type="entry name" value="ACP-like_sf"/>
</dbReference>
<dbReference type="Pfam" id="PF00550">
    <property type="entry name" value="PP-binding"/>
    <property type="match status" value="1"/>
</dbReference>
<proteinExistence type="predicted"/>
<dbReference type="EMBL" id="AP024702">
    <property type="protein sequence ID" value="BCX48911.1"/>
    <property type="molecule type" value="Genomic_DNA"/>
</dbReference>
<organism evidence="2 3">
    <name type="scientific">Haloferula helveola</name>
    <dbReference type="NCBI Taxonomy" id="490095"/>
    <lineage>
        <taxon>Bacteria</taxon>
        <taxon>Pseudomonadati</taxon>
        <taxon>Verrucomicrobiota</taxon>
        <taxon>Verrucomicrobiia</taxon>
        <taxon>Verrucomicrobiales</taxon>
        <taxon>Verrucomicrobiaceae</taxon>
        <taxon>Haloferula</taxon>
    </lineage>
</organism>
<feature type="domain" description="Carrier" evidence="1">
    <location>
        <begin position="1"/>
        <end position="75"/>
    </location>
</feature>
<gene>
    <name evidence="2" type="ORF">HAHE_28190</name>
</gene>
<dbReference type="RefSeq" id="WP_338685315.1">
    <property type="nucleotide sequence ID" value="NZ_AP024702.1"/>
</dbReference>
<dbReference type="Gene3D" id="1.10.1200.10">
    <property type="entry name" value="ACP-like"/>
    <property type="match status" value="1"/>
</dbReference>
<evidence type="ECO:0000313" key="3">
    <source>
        <dbReference type="Proteomes" id="UP001374893"/>
    </source>
</evidence>